<keyword evidence="3" id="KW-0540">Nuclease</keyword>
<dbReference type="RefSeq" id="WP_377983609.1">
    <property type="nucleotide sequence ID" value="NZ_JBBKXZ010000003.1"/>
</dbReference>
<accession>A0ABW6DCW1</accession>
<dbReference type="GO" id="GO:0004519">
    <property type="term" value="F:endonuclease activity"/>
    <property type="evidence" value="ECO:0007669"/>
    <property type="project" value="UniProtKB-KW"/>
</dbReference>
<evidence type="ECO:0000313" key="4">
    <source>
        <dbReference type="Proteomes" id="UP001598138"/>
    </source>
</evidence>
<organism evidence="3 4">
    <name type="scientific">Aquirufa avitistagni</name>
    <dbReference type="NCBI Taxonomy" id="3104728"/>
    <lineage>
        <taxon>Bacteria</taxon>
        <taxon>Pseudomonadati</taxon>
        <taxon>Bacteroidota</taxon>
        <taxon>Cytophagia</taxon>
        <taxon>Cytophagales</taxon>
        <taxon>Flectobacillaceae</taxon>
        <taxon>Aquirufa</taxon>
    </lineage>
</organism>
<evidence type="ECO:0000259" key="2">
    <source>
        <dbReference type="Pfam" id="PF03372"/>
    </source>
</evidence>
<sequence length="370" mass="43113">MAKRKQEEPVVKKIISSVIWLGTLPLCLYTLLTYLLSYSLVIDHWLAGFIMMTLPYAQLLCFISLVYWIFRRAKRALLPLLVLALGYSFIQRSFAWNTSVKSPKSAIRVMSYNVYGMYSNSFEANKEKVKNLKKFMLDYSADIKCFQEFYSHADRKAYRSINMMKENYPHYAFIPLKEELFDANEKMGLSIFSKFPIIHQEGKQFGNSANGYLLADIVAKGDTFRVINLQLWSMGIRVGKVTGKIRDQDYEDAKREGRGIVASLRKGFIQHKDEMMQINRLIQQSLYPVILVGDLNETPYGWAYGTLRERLKNSFEESGRGFGFTLNRSPFFVRIDNQFCSAEWQVTQFRTLRNIRYTDHFPVIADYTLK</sequence>
<keyword evidence="3" id="KW-0378">Hydrolase</keyword>
<feature type="domain" description="Endonuclease/exonuclease/phosphatase" evidence="2">
    <location>
        <begin position="110"/>
        <end position="360"/>
    </location>
</feature>
<proteinExistence type="predicted"/>
<feature type="transmembrane region" description="Helical" evidence="1">
    <location>
        <begin position="46"/>
        <end position="70"/>
    </location>
</feature>
<feature type="transmembrane region" description="Helical" evidence="1">
    <location>
        <begin position="77"/>
        <end position="96"/>
    </location>
</feature>
<dbReference type="InterPro" id="IPR036691">
    <property type="entry name" value="Endo/exonu/phosph_ase_sf"/>
</dbReference>
<dbReference type="Proteomes" id="UP001598138">
    <property type="component" value="Unassembled WGS sequence"/>
</dbReference>
<keyword evidence="4" id="KW-1185">Reference proteome</keyword>
<dbReference type="EMBL" id="JBBKXZ010000003">
    <property type="protein sequence ID" value="MFD3394732.1"/>
    <property type="molecule type" value="Genomic_DNA"/>
</dbReference>
<dbReference type="InterPro" id="IPR005135">
    <property type="entry name" value="Endo/exonuclease/phosphatase"/>
</dbReference>
<feature type="transmembrane region" description="Helical" evidence="1">
    <location>
        <begin position="20"/>
        <end position="40"/>
    </location>
</feature>
<keyword evidence="1" id="KW-0472">Membrane</keyword>
<dbReference type="SUPFAM" id="SSF56219">
    <property type="entry name" value="DNase I-like"/>
    <property type="match status" value="1"/>
</dbReference>
<dbReference type="CDD" id="cd09084">
    <property type="entry name" value="EEP-2"/>
    <property type="match status" value="1"/>
</dbReference>
<keyword evidence="1" id="KW-0812">Transmembrane</keyword>
<evidence type="ECO:0000256" key="1">
    <source>
        <dbReference type="SAM" id="Phobius"/>
    </source>
</evidence>
<keyword evidence="1" id="KW-1133">Transmembrane helix</keyword>
<evidence type="ECO:0000313" key="3">
    <source>
        <dbReference type="EMBL" id="MFD3394732.1"/>
    </source>
</evidence>
<dbReference type="Gene3D" id="3.60.10.10">
    <property type="entry name" value="Endonuclease/exonuclease/phosphatase"/>
    <property type="match status" value="1"/>
</dbReference>
<reference evidence="3 4" key="1">
    <citation type="submission" date="2024-03" db="EMBL/GenBank/DDBJ databases">
        <title>Aquirufa genome sequencing.</title>
        <authorList>
            <person name="Pitt A."/>
            <person name="Hahn M.W."/>
        </authorList>
    </citation>
    <scope>NUCLEOTIDE SEQUENCE [LARGE SCALE GENOMIC DNA]</scope>
    <source>
        <strain evidence="3 4">OSTEICH-129V</strain>
    </source>
</reference>
<gene>
    <name evidence="3" type="ORF">U0R10_08865</name>
</gene>
<dbReference type="Pfam" id="PF03372">
    <property type="entry name" value="Exo_endo_phos"/>
    <property type="match status" value="1"/>
</dbReference>
<keyword evidence="3" id="KW-0255">Endonuclease</keyword>
<protein>
    <submittedName>
        <fullName evidence="3">Endonuclease/exonuclease/phosphatase family protein</fullName>
    </submittedName>
</protein>
<comment type="caution">
    <text evidence="3">The sequence shown here is derived from an EMBL/GenBank/DDBJ whole genome shotgun (WGS) entry which is preliminary data.</text>
</comment>
<name>A0ABW6DCW1_9BACT</name>